<evidence type="ECO:0008006" key="4">
    <source>
        <dbReference type="Google" id="ProtNLM"/>
    </source>
</evidence>
<proteinExistence type="predicted"/>
<evidence type="ECO:0000313" key="3">
    <source>
        <dbReference type="Proteomes" id="UP000009881"/>
    </source>
</evidence>
<name>K9H2E3_9PROT</name>
<dbReference type="Pfam" id="PF09538">
    <property type="entry name" value="FYDLN_acid"/>
    <property type="match status" value="1"/>
</dbReference>
<dbReference type="STRING" id="1238182.C882_2519"/>
<feature type="compositionally biased region" description="Acidic residues" evidence="1">
    <location>
        <begin position="65"/>
        <end position="112"/>
    </location>
</feature>
<accession>K9H2E3</accession>
<feature type="region of interest" description="Disordered" evidence="1">
    <location>
        <begin position="36"/>
        <end position="112"/>
    </location>
</feature>
<reference evidence="2 3" key="1">
    <citation type="journal article" date="2013" name="Genome Announc.">
        <title>Draft Genome Sequence of an Alphaproteobacterium, Caenispirillum salinarum AK4(T), Isolated from a Solar Saltern.</title>
        <authorList>
            <person name="Khatri I."/>
            <person name="Singh A."/>
            <person name="Korpole S."/>
            <person name="Pinnaka A.K."/>
            <person name="Subramanian S."/>
        </authorList>
    </citation>
    <scope>NUCLEOTIDE SEQUENCE [LARGE SCALE GENOMIC DNA]</scope>
    <source>
        <strain evidence="2 3">AK4</strain>
    </source>
</reference>
<organism evidence="2 3">
    <name type="scientific">Caenispirillum salinarum AK4</name>
    <dbReference type="NCBI Taxonomy" id="1238182"/>
    <lineage>
        <taxon>Bacteria</taxon>
        <taxon>Pseudomonadati</taxon>
        <taxon>Pseudomonadota</taxon>
        <taxon>Alphaproteobacteria</taxon>
        <taxon>Rhodospirillales</taxon>
        <taxon>Novispirillaceae</taxon>
        <taxon>Caenispirillum</taxon>
    </lineage>
</organism>
<protein>
    <recommendedName>
        <fullName evidence="4">TIGR02300 family protein</fullName>
    </recommendedName>
</protein>
<dbReference type="AlphaFoldDB" id="K9H2E3"/>
<dbReference type="NCBIfam" id="TIGR02300">
    <property type="entry name" value="FYDLN_acid"/>
    <property type="match status" value="1"/>
</dbReference>
<dbReference type="RefSeq" id="WP_009538928.1">
    <property type="nucleotide sequence ID" value="NZ_ANHY01000003.1"/>
</dbReference>
<dbReference type="OrthoDB" id="9815689at2"/>
<feature type="compositionally biased region" description="Low complexity" evidence="1">
    <location>
        <begin position="53"/>
        <end position="62"/>
    </location>
</feature>
<sequence length="112" mass="12722">MAKPEWGTKRTCTHCGARFYDLNKRPIICPKCEAENEAEVAPKLRRSKDSKVAKPTKAVAKPAEAEEEEDYETESENEDVDEDVIEDTNDLGEDDEDMAEVMEHVESEEEDT</sequence>
<dbReference type="EMBL" id="ANHY01000003">
    <property type="protein sequence ID" value="EKV32440.1"/>
    <property type="molecule type" value="Genomic_DNA"/>
</dbReference>
<evidence type="ECO:0000256" key="1">
    <source>
        <dbReference type="SAM" id="MobiDB-lite"/>
    </source>
</evidence>
<dbReference type="Proteomes" id="UP000009881">
    <property type="component" value="Unassembled WGS sequence"/>
</dbReference>
<gene>
    <name evidence="2" type="ORF">C882_2519</name>
</gene>
<keyword evidence="3" id="KW-1185">Reference proteome</keyword>
<dbReference type="InterPro" id="IPR012644">
    <property type="entry name" value="CHP02300_FYDLN_acid"/>
</dbReference>
<dbReference type="eggNOG" id="COG4530">
    <property type="taxonomic scope" value="Bacteria"/>
</dbReference>
<evidence type="ECO:0000313" key="2">
    <source>
        <dbReference type="EMBL" id="EKV32440.1"/>
    </source>
</evidence>
<comment type="caution">
    <text evidence="2">The sequence shown here is derived from an EMBL/GenBank/DDBJ whole genome shotgun (WGS) entry which is preliminary data.</text>
</comment>